<accession>A0A7R8W686</accession>
<evidence type="ECO:0000313" key="2">
    <source>
        <dbReference type="EMBL" id="CAD7225725.1"/>
    </source>
</evidence>
<organism evidence="2">
    <name type="scientific">Cyprideis torosa</name>
    <dbReference type="NCBI Taxonomy" id="163714"/>
    <lineage>
        <taxon>Eukaryota</taxon>
        <taxon>Metazoa</taxon>
        <taxon>Ecdysozoa</taxon>
        <taxon>Arthropoda</taxon>
        <taxon>Crustacea</taxon>
        <taxon>Oligostraca</taxon>
        <taxon>Ostracoda</taxon>
        <taxon>Podocopa</taxon>
        <taxon>Podocopida</taxon>
        <taxon>Cytherocopina</taxon>
        <taxon>Cytheroidea</taxon>
        <taxon>Cytherideidae</taxon>
        <taxon>Cyprideis</taxon>
    </lineage>
</organism>
<dbReference type="PANTHER" id="PTHR13491:SF0">
    <property type="entry name" value="ZINC FINGER CCHC DOMAIN-CONTAINING PROTEIN 10"/>
    <property type="match status" value="1"/>
</dbReference>
<feature type="compositionally biased region" description="Acidic residues" evidence="1">
    <location>
        <begin position="567"/>
        <end position="586"/>
    </location>
</feature>
<dbReference type="EMBL" id="OB660647">
    <property type="protein sequence ID" value="CAD7225725.1"/>
    <property type="molecule type" value="Genomic_DNA"/>
</dbReference>
<reference evidence="2" key="1">
    <citation type="submission" date="2020-11" db="EMBL/GenBank/DDBJ databases">
        <authorList>
            <person name="Tran Van P."/>
        </authorList>
    </citation>
    <scope>NUCLEOTIDE SEQUENCE</scope>
</reference>
<sequence length="697" mass="75686">MSIPFGVTRELSFKCRVRCDSSHHAGFTLGLVIIDRTDSIEDTLLKTIWEELLWSCQRKAQWKAHHNRAIRWGFQWAFRRAFHWAFRWAFQVSMNQAPSLVEQHQPHNVSHSANTNSAMNSVGKVQENNAGLLAAKPIPQSSSSDSKCEAVPAVKSLLPVTQPFPAVPHPTEITDKDLKTSESSSKEHVGNNSSVEDGSVVPAVTPALNTASATTASPAKTAAQSDANEIGKVSPTNDVKKSPLKEEKLKEATSAPKLATESVDEPEVKEEALSKVETFSTLLLRSGYNFSLNSEVYDTFKKACGEGFCYLILTEDKAEQTCRGKNASCYSKPSRSYLHWFSSIDVEICTSCTFLRGEHLAVRNAEGGFYICEALQNINRQSKHIKIRWLSPKENDPSIYTPDFCDQADFECILTSVPMKKAGKDGFRLPAEEEDRIKLILSRSLEFTEKKGNVSFERKEQLPEGIDISSVQTEEHLQQLMVSQLEMNKSKKSSKKRSSSEASSSSSPSPAKRSKKTASSAQKSAKQGASPKEGESRSAGRGGSRNLPSRVAASVANKKSQLIKEDSDQDESSSDDSEDDDSDTSEEAPPPKKMRTAPPPISLPSASSSRTPRRPPVPTLAEKKAAGKRTPAAAAASTSSTSPLAEKTTGVSKKTDSPPSRQAGRTTSATKASTASSASSPSGTAPVRAKRSTAKKT</sequence>
<gene>
    <name evidence="2" type="ORF">CTOB1V02_LOCUS3657</name>
</gene>
<feature type="region of interest" description="Disordered" evidence="1">
    <location>
        <begin position="485"/>
        <end position="697"/>
    </location>
</feature>
<feature type="compositionally biased region" description="Basic and acidic residues" evidence="1">
    <location>
        <begin position="172"/>
        <end position="189"/>
    </location>
</feature>
<name>A0A7R8W686_9CRUS</name>
<feature type="compositionally biased region" description="Low complexity" evidence="1">
    <location>
        <begin position="628"/>
        <end position="642"/>
    </location>
</feature>
<dbReference type="InterPro" id="IPR039715">
    <property type="entry name" value="ZCCHC10"/>
</dbReference>
<feature type="compositionally biased region" description="Low complexity" evidence="1">
    <location>
        <begin position="205"/>
        <end position="223"/>
    </location>
</feature>
<protein>
    <submittedName>
        <fullName evidence="2">Uncharacterized protein</fullName>
    </submittedName>
</protein>
<feature type="compositionally biased region" description="Low complexity" evidence="1">
    <location>
        <begin position="500"/>
        <end position="531"/>
    </location>
</feature>
<dbReference type="PANTHER" id="PTHR13491">
    <property type="entry name" value="ZCCHC10 PROTEIN"/>
    <property type="match status" value="1"/>
</dbReference>
<feature type="compositionally biased region" description="Low complexity" evidence="1">
    <location>
        <begin position="666"/>
        <end position="685"/>
    </location>
</feature>
<feature type="region of interest" description="Disordered" evidence="1">
    <location>
        <begin position="161"/>
        <end position="266"/>
    </location>
</feature>
<feature type="compositionally biased region" description="Polar residues" evidence="1">
    <location>
        <begin position="649"/>
        <end position="665"/>
    </location>
</feature>
<feature type="compositionally biased region" description="Basic and acidic residues" evidence="1">
    <location>
        <begin position="238"/>
        <end position="251"/>
    </location>
</feature>
<feature type="compositionally biased region" description="Basic residues" evidence="1">
    <location>
        <begin position="688"/>
        <end position="697"/>
    </location>
</feature>
<dbReference type="OrthoDB" id="2017365at2759"/>
<evidence type="ECO:0000256" key="1">
    <source>
        <dbReference type="SAM" id="MobiDB-lite"/>
    </source>
</evidence>
<proteinExistence type="predicted"/>
<dbReference type="AlphaFoldDB" id="A0A7R8W686"/>